<proteinExistence type="predicted"/>
<dbReference type="RefSeq" id="WP_379803324.1">
    <property type="nucleotide sequence ID" value="NZ_JBHUOL010000003.1"/>
</dbReference>
<gene>
    <name evidence="1" type="ORF">ACFSX9_01130</name>
</gene>
<dbReference type="Proteomes" id="UP001597549">
    <property type="component" value="Unassembled WGS sequence"/>
</dbReference>
<evidence type="ECO:0008006" key="3">
    <source>
        <dbReference type="Google" id="ProtNLM"/>
    </source>
</evidence>
<sequence length="132" mass="15160">MKKTLIQISITTLTLFFYSCSVGYEVDKTFTPLKTYPCDTIPENVELFFEGETTDFEYEKIGLIEIMGKYSSTDAEMIEEVKSIAKKKCCNAVIFIKKNYVEREKSVLFSSAPVEKYTTIVYNGIAVRKINR</sequence>
<protein>
    <recommendedName>
        <fullName evidence="3">Lipoprotein</fullName>
    </recommendedName>
</protein>
<dbReference type="EMBL" id="JBHUOL010000003">
    <property type="protein sequence ID" value="MFD2907328.1"/>
    <property type="molecule type" value="Genomic_DNA"/>
</dbReference>
<name>A0ABW5Z4I4_9FLAO</name>
<keyword evidence="2" id="KW-1185">Reference proteome</keyword>
<evidence type="ECO:0000313" key="2">
    <source>
        <dbReference type="Proteomes" id="UP001597549"/>
    </source>
</evidence>
<organism evidence="1 2">
    <name type="scientific">Flavobacterium ardleyense</name>
    <dbReference type="NCBI Taxonomy" id="2038737"/>
    <lineage>
        <taxon>Bacteria</taxon>
        <taxon>Pseudomonadati</taxon>
        <taxon>Bacteroidota</taxon>
        <taxon>Flavobacteriia</taxon>
        <taxon>Flavobacteriales</taxon>
        <taxon>Flavobacteriaceae</taxon>
        <taxon>Flavobacterium</taxon>
    </lineage>
</organism>
<comment type="caution">
    <text evidence="1">The sequence shown here is derived from an EMBL/GenBank/DDBJ whole genome shotgun (WGS) entry which is preliminary data.</text>
</comment>
<reference evidence="2" key="1">
    <citation type="journal article" date="2019" name="Int. J. Syst. Evol. Microbiol.">
        <title>The Global Catalogue of Microorganisms (GCM) 10K type strain sequencing project: providing services to taxonomists for standard genome sequencing and annotation.</title>
        <authorList>
            <consortium name="The Broad Institute Genomics Platform"/>
            <consortium name="The Broad Institute Genome Sequencing Center for Infectious Disease"/>
            <person name="Wu L."/>
            <person name="Ma J."/>
        </authorList>
    </citation>
    <scope>NUCLEOTIDE SEQUENCE [LARGE SCALE GENOMIC DNA]</scope>
    <source>
        <strain evidence="2">KCTC 52644</strain>
    </source>
</reference>
<dbReference type="PROSITE" id="PS51257">
    <property type="entry name" value="PROKAR_LIPOPROTEIN"/>
    <property type="match status" value="1"/>
</dbReference>
<evidence type="ECO:0000313" key="1">
    <source>
        <dbReference type="EMBL" id="MFD2907328.1"/>
    </source>
</evidence>
<accession>A0ABW5Z4I4</accession>